<feature type="transmembrane region" description="Helical" evidence="1">
    <location>
        <begin position="106"/>
        <end position="127"/>
    </location>
</feature>
<dbReference type="RefSeq" id="WP_231062418.1">
    <property type="nucleotide sequence ID" value="NZ_JAJNOR010000004.1"/>
</dbReference>
<dbReference type="GO" id="GO:0080120">
    <property type="term" value="P:CAAX-box protein maturation"/>
    <property type="evidence" value="ECO:0007669"/>
    <property type="project" value="UniProtKB-ARBA"/>
</dbReference>
<sequence length="304" mass="33834">MGQESWGRRVWRLIYPGLTYFGVCFIVEAIAAVFIAMSTLPGYSPNNLNNQMEIINEMMNRTLSVALELQVLAAAISLPVLMLYYRMDRKADLKKGSVRRFASVPSWQYLLIVVLGVATCLAGNNLITASGLYNVSDTYDAISEIMYGGKLALEFIGLGVIIPIVEELIFRGLIYRRLREYLNIGPAAVLCSLIFAFYHGNLVQGVYAFCLGLLFIYTYERFHNMLAPILFHMAANLFSVAVSELGFLDNMYRSAGKFWGGTVISCLVLILMVYLIERHVHSEEIAVKDSENAAAGDSGETGQE</sequence>
<feature type="transmembrane region" description="Helical" evidence="1">
    <location>
        <begin position="20"/>
        <end position="43"/>
    </location>
</feature>
<dbReference type="GO" id="GO:0008237">
    <property type="term" value="F:metallopeptidase activity"/>
    <property type="evidence" value="ECO:0007669"/>
    <property type="project" value="UniProtKB-KW"/>
</dbReference>
<dbReference type="PANTHER" id="PTHR36435">
    <property type="entry name" value="SLR1288 PROTEIN"/>
    <property type="match status" value="1"/>
</dbReference>
<feature type="transmembrane region" description="Helical" evidence="1">
    <location>
        <begin position="181"/>
        <end position="198"/>
    </location>
</feature>
<evidence type="ECO:0000313" key="4">
    <source>
        <dbReference type="Proteomes" id="UP001299265"/>
    </source>
</evidence>
<dbReference type="AlphaFoldDB" id="A0AAP2RKE2"/>
<dbReference type="InterPro" id="IPR003675">
    <property type="entry name" value="Rce1/LyrA-like_dom"/>
</dbReference>
<feature type="transmembrane region" description="Helical" evidence="1">
    <location>
        <begin position="226"/>
        <end position="246"/>
    </location>
</feature>
<keyword evidence="3" id="KW-0645">Protease</keyword>
<name>A0AAP2RKE2_9FIRM</name>
<gene>
    <name evidence="3" type="ORF">LQE92_07765</name>
</gene>
<reference evidence="3 4" key="1">
    <citation type="submission" date="2021-11" db="EMBL/GenBank/DDBJ databases">
        <title>Lacrimispora sp. nov. NSJ-141 isolated from human feces.</title>
        <authorList>
            <person name="Abdugheni R."/>
        </authorList>
    </citation>
    <scope>NUCLEOTIDE SEQUENCE [LARGE SCALE GENOMIC DNA]</scope>
    <source>
        <strain evidence="3 4">NSJ-141</strain>
    </source>
</reference>
<keyword evidence="4" id="KW-1185">Reference proteome</keyword>
<keyword evidence="1" id="KW-1133">Transmembrane helix</keyword>
<keyword evidence="1" id="KW-0812">Transmembrane</keyword>
<evidence type="ECO:0000259" key="2">
    <source>
        <dbReference type="Pfam" id="PF02517"/>
    </source>
</evidence>
<proteinExistence type="predicted"/>
<dbReference type="InterPro" id="IPR052710">
    <property type="entry name" value="CAAX_protease"/>
</dbReference>
<dbReference type="Proteomes" id="UP001299265">
    <property type="component" value="Unassembled WGS sequence"/>
</dbReference>
<evidence type="ECO:0000313" key="3">
    <source>
        <dbReference type="EMBL" id="MCD2492525.1"/>
    </source>
</evidence>
<keyword evidence="1" id="KW-0472">Membrane</keyword>
<feature type="transmembrane region" description="Helical" evidence="1">
    <location>
        <begin position="258"/>
        <end position="276"/>
    </location>
</feature>
<feature type="transmembrane region" description="Helical" evidence="1">
    <location>
        <begin position="63"/>
        <end position="85"/>
    </location>
</feature>
<comment type="caution">
    <text evidence="3">The sequence shown here is derived from an EMBL/GenBank/DDBJ whole genome shotgun (WGS) entry which is preliminary data.</text>
</comment>
<feature type="transmembrane region" description="Helical" evidence="1">
    <location>
        <begin position="204"/>
        <end position="219"/>
    </location>
</feature>
<organism evidence="3 4">
    <name type="scientific">Lientehia hominis</name>
    <dbReference type="NCBI Taxonomy" id="2897778"/>
    <lineage>
        <taxon>Bacteria</taxon>
        <taxon>Bacillati</taxon>
        <taxon>Bacillota</taxon>
        <taxon>Clostridia</taxon>
        <taxon>Lachnospirales</taxon>
        <taxon>Lachnospiraceae</taxon>
        <taxon>Lientehia</taxon>
    </lineage>
</organism>
<feature type="domain" description="CAAX prenyl protease 2/Lysostaphin resistance protein A-like" evidence="2">
    <location>
        <begin position="151"/>
        <end position="238"/>
    </location>
</feature>
<dbReference type="GO" id="GO:0004175">
    <property type="term" value="F:endopeptidase activity"/>
    <property type="evidence" value="ECO:0007669"/>
    <property type="project" value="UniProtKB-ARBA"/>
</dbReference>
<dbReference type="EMBL" id="JAJNOR010000004">
    <property type="protein sequence ID" value="MCD2492525.1"/>
    <property type="molecule type" value="Genomic_DNA"/>
</dbReference>
<feature type="transmembrane region" description="Helical" evidence="1">
    <location>
        <begin position="147"/>
        <end position="169"/>
    </location>
</feature>
<evidence type="ECO:0000256" key="1">
    <source>
        <dbReference type="SAM" id="Phobius"/>
    </source>
</evidence>
<accession>A0AAP2RKE2</accession>
<dbReference type="Pfam" id="PF02517">
    <property type="entry name" value="Rce1-like"/>
    <property type="match status" value="1"/>
</dbReference>
<protein>
    <submittedName>
        <fullName evidence="3">CPBP family intramembrane metalloprotease</fullName>
    </submittedName>
</protein>
<keyword evidence="3" id="KW-0378">Hydrolase</keyword>
<dbReference type="PANTHER" id="PTHR36435:SF1">
    <property type="entry name" value="CAAX AMINO TERMINAL PROTEASE FAMILY PROTEIN"/>
    <property type="match status" value="1"/>
</dbReference>
<keyword evidence="3" id="KW-0482">Metalloprotease</keyword>